<dbReference type="KEGG" id="pbf:CFX0092_B0149"/>
<sequence>MPAPDRRRTKRKDLSYAEYLALPDDGRIVEWVDGEIIRHMPATQIHQDVASYIEALLRLYVNRLRLGRVFDAPFEVRLWPDGPAREPDVLFIGRERLGQLTERRFEGGPDLVVEVVSPGSVTIDRVDKFLEYERAGVSEYWLIDPRAHQQQADFYVRDDAGRFAAAPLDDNGVFTSAVLPGFRLKVAWLWQAELPDAERIVAGLLADAPGLSDELRAVYREMARLLA</sequence>
<dbReference type="SUPFAM" id="SSF52980">
    <property type="entry name" value="Restriction endonuclease-like"/>
    <property type="match status" value="1"/>
</dbReference>
<dbReference type="Gene3D" id="3.90.1570.10">
    <property type="entry name" value="tt1808, chain A"/>
    <property type="match status" value="1"/>
</dbReference>
<organism evidence="2 3">
    <name type="scientific">Candidatus Promineifilum breve</name>
    <dbReference type="NCBI Taxonomy" id="1806508"/>
    <lineage>
        <taxon>Bacteria</taxon>
        <taxon>Bacillati</taxon>
        <taxon>Chloroflexota</taxon>
        <taxon>Ardenticatenia</taxon>
        <taxon>Candidatus Promineifilales</taxon>
        <taxon>Candidatus Promineifilaceae</taxon>
        <taxon>Candidatus Promineifilum</taxon>
    </lineage>
</organism>
<keyword evidence="3" id="KW-1185">Reference proteome</keyword>
<dbReference type="CDD" id="cd06260">
    <property type="entry name" value="DUF820-like"/>
    <property type="match status" value="1"/>
</dbReference>
<dbReference type="AlphaFoldDB" id="A0A161KBB3"/>
<dbReference type="PANTHER" id="PTHR34107">
    <property type="entry name" value="SLL0198 PROTEIN-RELATED"/>
    <property type="match status" value="1"/>
</dbReference>
<evidence type="ECO:0000259" key="1">
    <source>
        <dbReference type="Pfam" id="PF05685"/>
    </source>
</evidence>
<dbReference type="InterPro" id="IPR012296">
    <property type="entry name" value="Nuclease_put_TT1808"/>
</dbReference>
<reference evidence="2" key="1">
    <citation type="submission" date="2016-01" db="EMBL/GenBank/DDBJ databases">
        <authorList>
            <person name="Mcilroy J.S."/>
            <person name="Karst M S."/>
            <person name="Albertsen M."/>
        </authorList>
    </citation>
    <scope>NUCLEOTIDE SEQUENCE</scope>
    <source>
        <strain evidence="2">Cfx-K</strain>
    </source>
</reference>
<accession>A0A161KBB3</accession>
<gene>
    <name evidence="2" type="ORF">CFX0092_B0149</name>
</gene>
<dbReference type="InterPro" id="IPR008538">
    <property type="entry name" value="Uma2"/>
</dbReference>
<name>A0A161KBB3_9CHLR</name>
<dbReference type="PANTHER" id="PTHR34107:SF4">
    <property type="entry name" value="SLL1222 PROTEIN"/>
    <property type="match status" value="1"/>
</dbReference>
<evidence type="ECO:0000313" key="3">
    <source>
        <dbReference type="Proteomes" id="UP000215027"/>
    </source>
</evidence>
<evidence type="ECO:0000313" key="2">
    <source>
        <dbReference type="EMBL" id="CUS05683.1"/>
    </source>
</evidence>
<dbReference type="Proteomes" id="UP000215027">
    <property type="component" value="Chromosome II"/>
</dbReference>
<dbReference type="Pfam" id="PF05685">
    <property type="entry name" value="Uma2"/>
    <property type="match status" value="1"/>
</dbReference>
<dbReference type="EMBL" id="LN890656">
    <property type="protein sequence ID" value="CUS05683.1"/>
    <property type="molecule type" value="Genomic_DNA"/>
</dbReference>
<feature type="domain" description="Putative restriction endonuclease" evidence="1">
    <location>
        <begin position="17"/>
        <end position="186"/>
    </location>
</feature>
<protein>
    <recommendedName>
        <fullName evidence="1">Putative restriction endonuclease domain-containing protein</fullName>
    </recommendedName>
</protein>
<dbReference type="InterPro" id="IPR011335">
    <property type="entry name" value="Restrct_endonuc-II-like"/>
</dbReference>
<proteinExistence type="predicted"/>